<name>A0A171DH92_9ACTN</name>
<dbReference type="RefSeq" id="WP_068899044.1">
    <property type="nucleotide sequence ID" value="NZ_BDCX01000010.1"/>
</dbReference>
<comment type="caution">
    <text evidence="1">The sequence shown here is derived from an EMBL/GenBank/DDBJ whole genome shotgun (WGS) entry which is preliminary data.</text>
</comment>
<gene>
    <name evidence="1" type="ORF">PS9374_04136</name>
</gene>
<organism evidence="1 2">
    <name type="scientific">Planomonospora sphaerica</name>
    <dbReference type="NCBI Taxonomy" id="161355"/>
    <lineage>
        <taxon>Bacteria</taxon>
        <taxon>Bacillati</taxon>
        <taxon>Actinomycetota</taxon>
        <taxon>Actinomycetes</taxon>
        <taxon>Streptosporangiales</taxon>
        <taxon>Streptosporangiaceae</taxon>
        <taxon>Planomonospora</taxon>
    </lineage>
</organism>
<reference evidence="1 2" key="1">
    <citation type="journal article" date="2016" name="Genome Announc.">
        <title>Draft Genome Sequence of Planomonospora sphaerica JCM9374, a Rare Actinomycete.</title>
        <authorList>
            <person name="Dohra H."/>
            <person name="Suzuki T."/>
            <person name="Inoue Y."/>
            <person name="Kodani S."/>
        </authorList>
    </citation>
    <scope>NUCLEOTIDE SEQUENCE [LARGE SCALE GENOMIC DNA]</scope>
    <source>
        <strain evidence="1 2">JCM 9374</strain>
    </source>
</reference>
<evidence type="ECO:0000313" key="2">
    <source>
        <dbReference type="Proteomes" id="UP000077701"/>
    </source>
</evidence>
<dbReference type="STRING" id="161355.PS9374_04136"/>
<evidence type="ECO:0000313" key="1">
    <source>
        <dbReference type="EMBL" id="GAT68471.1"/>
    </source>
</evidence>
<accession>A0A171DH92</accession>
<sequence length="86" mass="9439">MPTTVMSMSDLADVLFASTLQASDDPSPEQVRAAIEDRLRVCRHDIGDCVACVAQEAGDHPETYRERMRWALHAVDRVDPATLVGA</sequence>
<dbReference type="EMBL" id="BDCX01000010">
    <property type="protein sequence ID" value="GAT68471.1"/>
    <property type="molecule type" value="Genomic_DNA"/>
</dbReference>
<reference evidence="2" key="2">
    <citation type="submission" date="2016-04" db="EMBL/GenBank/DDBJ databases">
        <title>Planomonospora sphaerica JCM9374 whole genome shotgun sequence.</title>
        <authorList>
            <person name="Suzuki T."/>
            <person name="Dohra H."/>
            <person name="Kodani S."/>
        </authorList>
    </citation>
    <scope>NUCLEOTIDE SEQUENCE [LARGE SCALE GENOMIC DNA]</scope>
    <source>
        <strain evidence="2">JCM 9374</strain>
    </source>
</reference>
<dbReference type="OrthoDB" id="3297413at2"/>
<protein>
    <submittedName>
        <fullName evidence="1">Uncharacterized protein</fullName>
    </submittedName>
</protein>
<proteinExistence type="predicted"/>
<dbReference type="AlphaFoldDB" id="A0A171DH92"/>
<dbReference type="Proteomes" id="UP000077701">
    <property type="component" value="Unassembled WGS sequence"/>
</dbReference>
<keyword evidence="2" id="KW-1185">Reference proteome</keyword>